<evidence type="ECO:0000259" key="3">
    <source>
        <dbReference type="PROSITE" id="PS50069"/>
    </source>
</evidence>
<organism evidence="4 6">
    <name type="scientific">Neospora caninum (strain Liverpool)</name>
    <dbReference type="NCBI Taxonomy" id="572307"/>
    <lineage>
        <taxon>Eukaryota</taxon>
        <taxon>Sar</taxon>
        <taxon>Alveolata</taxon>
        <taxon>Apicomplexa</taxon>
        <taxon>Conoidasida</taxon>
        <taxon>Coccidia</taxon>
        <taxon>Eucoccidiorida</taxon>
        <taxon>Eimeriorina</taxon>
        <taxon>Sarcocystidae</taxon>
        <taxon>Neospora</taxon>
    </lineage>
</organism>
<dbReference type="PROSITE" id="PS50069">
    <property type="entry name" value="CULLIN_2"/>
    <property type="match status" value="1"/>
</dbReference>
<dbReference type="GeneID" id="13443086"/>
<evidence type="ECO:0000313" key="4">
    <source>
        <dbReference type="EMBL" id="CBZ53675.1"/>
    </source>
</evidence>
<protein>
    <recommendedName>
        <fullName evidence="3">Cullin family profile domain-containing protein</fullName>
    </recommendedName>
</protein>
<dbReference type="VEuPathDB" id="ToxoDB:NCLIV_034570"/>
<dbReference type="EMBL" id="FR823390">
    <property type="protein sequence ID" value="CBZ53675.1"/>
    <property type="molecule type" value="Genomic_DNA"/>
</dbReference>
<dbReference type="Proteomes" id="UP000007494">
    <property type="component" value="Chromosome VIII"/>
</dbReference>
<reference evidence="6" key="3">
    <citation type="journal article" date="2012" name="PLoS Pathog.">
        <title>Comparative genomics of the apicomplexan parasites Toxoplasma gondii and Neospora caninum: Coccidia differing in host range and transmission strategy.</title>
        <authorList>
            <person name="Reid A.J."/>
            <person name="Vermont S.J."/>
            <person name="Cotton J.A."/>
            <person name="Harris D."/>
            <person name="Hill-Cawthorne G.A."/>
            <person name="Konen-Waisman S."/>
            <person name="Latham S.M."/>
            <person name="Mourier T."/>
            <person name="Norton R."/>
            <person name="Quail M.A."/>
            <person name="Sanders M."/>
            <person name="Shanmugam D."/>
            <person name="Sohal A."/>
            <person name="Wasmuth J.D."/>
            <person name="Brunk B."/>
            <person name="Grigg M.E."/>
            <person name="Howard J.C."/>
            <person name="Parkinson J."/>
            <person name="Roos D.S."/>
            <person name="Trees A.J."/>
            <person name="Berriman M."/>
            <person name="Pain A."/>
            <person name="Wastling J.M."/>
        </authorList>
    </citation>
    <scope>NUCLEOTIDE SEQUENCE [LARGE SCALE GENOMIC DNA]</scope>
    <source>
        <strain evidence="6">Liverpool</strain>
    </source>
</reference>
<name>F0VIW4_NEOCL</name>
<feature type="compositionally biased region" description="Low complexity" evidence="2">
    <location>
        <begin position="371"/>
        <end position="383"/>
    </location>
</feature>
<evidence type="ECO:0000313" key="5">
    <source>
        <dbReference type="EMBL" id="CEL67665.1"/>
    </source>
</evidence>
<dbReference type="InterPro" id="IPR006569">
    <property type="entry name" value="CID_dom"/>
</dbReference>
<evidence type="ECO:0000313" key="6">
    <source>
        <dbReference type="Proteomes" id="UP000007494"/>
    </source>
</evidence>
<feature type="domain" description="Cullin family profile" evidence="3">
    <location>
        <begin position="185"/>
        <end position="328"/>
    </location>
</feature>
<dbReference type="EMBL" id="LN714483">
    <property type="protein sequence ID" value="CEL67665.1"/>
    <property type="molecule type" value="Genomic_DNA"/>
</dbReference>
<dbReference type="AlphaFoldDB" id="F0VIW4"/>
<dbReference type="Gene3D" id="1.25.40.90">
    <property type="match status" value="1"/>
</dbReference>
<reference evidence="4" key="1">
    <citation type="submission" date="2011-02" db="EMBL/GenBank/DDBJ databases">
        <authorList>
            <person name="Aslett M."/>
        </authorList>
    </citation>
    <scope>NUCLEOTIDE SEQUENCE</scope>
    <source>
        <strain evidence="4">Liverpool</strain>
    </source>
</reference>
<dbReference type="Pfam" id="PF04818">
    <property type="entry name" value="CID"/>
    <property type="match status" value="1"/>
</dbReference>
<gene>
    <name evidence="5" type="ORF">BN1204_034570</name>
    <name evidence="4" type="ORF">NCLIV_034570</name>
</gene>
<dbReference type="InterPro" id="IPR008942">
    <property type="entry name" value="ENTH_VHS"/>
</dbReference>
<dbReference type="InParanoid" id="F0VIW4"/>
<evidence type="ECO:0000256" key="1">
    <source>
        <dbReference type="PROSITE-ProRule" id="PRU00330"/>
    </source>
</evidence>
<dbReference type="InterPro" id="IPR016158">
    <property type="entry name" value="Cullin_homology"/>
</dbReference>
<dbReference type="RefSeq" id="XP_003883707.1">
    <property type="nucleotide sequence ID" value="XM_003883658.1"/>
</dbReference>
<sequence length="427" mass="46594">MESIVAASDALLSRGNSPVVHHLFAAWREALSFQGDSEKRLFLLYVLNDALQKCVSRRCPCILQLALDPLRAFCVQASRRPASNLDASARVFKILKVRRVFGNNESGDAICAAFLALLRGESTIALPAVDPEMLQPQPPFLPTDAKAASTCLPAPPSSVPSSSFPSALASLPAVIDTFSLQYPSKNDEPVAEHVDRLFAEEPGETTFRETLKEILHAVLSIQSTVADKDLARQKQEHHLAQLSRQQKLLEDQQRQKRVKFAKCGVLPEDETAEFAGLAGDRETDEAAQRRLKTQIKATQAKVKLLMELEWNQRIALQERLVNLAEMVEGRMEEVLARHVRCREVKTVLDRALHIATRRQQASKPVLTQDASSSFSTPPSSLSSAAGVSREPSAGSQADACALSAGRAEKGSESVDPEADAGRASEAM</sequence>
<keyword evidence="6" id="KW-1185">Reference proteome</keyword>
<proteinExistence type="inferred from homology"/>
<reference evidence="5" key="4">
    <citation type="journal article" date="2015" name="PLoS ONE">
        <title>Comprehensive Evaluation of Toxoplasma gondii VEG and Neospora caninum LIV Genomes with Tachyzoite Stage Transcriptome and Proteome Defines Novel Transcript Features.</title>
        <authorList>
            <person name="Ramaprasad A."/>
            <person name="Mourier T."/>
            <person name="Naeem R."/>
            <person name="Malas T.B."/>
            <person name="Moussa E."/>
            <person name="Panigrahi A."/>
            <person name="Vermont S.J."/>
            <person name="Otto T.D."/>
            <person name="Wastling J."/>
            <person name="Pain A."/>
        </authorList>
    </citation>
    <scope>NUCLEOTIDE SEQUENCE</scope>
    <source>
        <strain evidence="5">Liverpool</strain>
    </source>
</reference>
<comment type="similarity">
    <text evidence="1">Belongs to the cullin family.</text>
</comment>
<accession>F0VIW4</accession>
<dbReference type="eggNOG" id="ENOG502QZ7G">
    <property type="taxonomic scope" value="Eukaryota"/>
</dbReference>
<dbReference type="OMA" id="ELEWNQR"/>
<reference evidence="4" key="2">
    <citation type="submission" date="2011-03" db="EMBL/GenBank/DDBJ databases">
        <title>Comparative genomics and transcriptomics of Neospora caninum and Toxoplasma gondii.</title>
        <authorList>
            <person name="Reid A.J."/>
            <person name="Sohal A."/>
            <person name="Harris D."/>
            <person name="Quail M."/>
            <person name="Sanders M."/>
            <person name="Berriman M."/>
            <person name="Wastling J.M."/>
            <person name="Pain A."/>
        </authorList>
    </citation>
    <scope>NUCLEOTIDE SEQUENCE</scope>
    <source>
        <strain evidence="4">Liverpool</strain>
    </source>
</reference>
<feature type="region of interest" description="Disordered" evidence="2">
    <location>
        <begin position="358"/>
        <end position="427"/>
    </location>
</feature>
<evidence type="ECO:0000256" key="2">
    <source>
        <dbReference type="SAM" id="MobiDB-lite"/>
    </source>
</evidence>
<dbReference type="OrthoDB" id="332427at2759"/>